<proteinExistence type="predicted"/>
<dbReference type="RefSeq" id="WP_197611417.1">
    <property type="nucleotide sequence ID" value="NZ_JAHWBK010000008.1"/>
</dbReference>
<reference evidence="1 2" key="1">
    <citation type="submission" date="2021-07" db="EMBL/GenBank/DDBJ databases">
        <title>Clinical implication of Pseudomonas aeruginosa: further insight on the antimicrobial resistance.</title>
        <authorList>
            <person name="Macori G."/>
            <person name="Fanning S."/>
            <person name="Alqahtani A."/>
        </authorList>
    </citation>
    <scope>NUCLEOTIDE SEQUENCE [LARGE SCALE GENOMIC DNA]</scope>
    <source>
        <strain evidence="1 2">CFS3442</strain>
    </source>
</reference>
<keyword evidence="2" id="KW-1185">Reference proteome</keyword>
<sequence>MIQKKPRRRIRINAGDVFAVPLSVDELIFGYVRAYQDPDVAILPFISNGRMLVEHEIPTLECHLHVASLRVAMERGEWPRIGRVPFEDEDSSWAPPRKQIIDFRPDVRLVIVKGQLVNAERYGEWDDLPEMLRRDDDGLKNLINDSKSDFLKIK</sequence>
<comment type="caution">
    <text evidence="1">The sequence shown here is derived from an EMBL/GenBank/DDBJ whole genome shotgun (WGS) entry which is preliminary data.</text>
</comment>
<gene>
    <name evidence="1" type="ORF">KYJ44_13645</name>
</gene>
<name>A0ABT2XHR7_9GAMM</name>
<organism evidence="1 2">
    <name type="scientific">Stenotrophomonas riyadhensis</name>
    <dbReference type="NCBI Taxonomy" id="2859893"/>
    <lineage>
        <taxon>Bacteria</taxon>
        <taxon>Pseudomonadati</taxon>
        <taxon>Pseudomonadota</taxon>
        <taxon>Gammaproteobacteria</taxon>
        <taxon>Lysobacterales</taxon>
        <taxon>Lysobacteraceae</taxon>
        <taxon>Stenotrophomonas</taxon>
    </lineage>
</organism>
<dbReference type="Pfam" id="PF15428">
    <property type="entry name" value="Imm26"/>
    <property type="match status" value="1"/>
</dbReference>
<dbReference type="InterPro" id="IPR029278">
    <property type="entry name" value="Imm26"/>
</dbReference>
<accession>A0ABT2XHR7</accession>
<evidence type="ECO:0000313" key="2">
    <source>
        <dbReference type="Proteomes" id="UP001208054"/>
    </source>
</evidence>
<evidence type="ECO:0000313" key="1">
    <source>
        <dbReference type="EMBL" id="MCV0325370.1"/>
    </source>
</evidence>
<dbReference type="Proteomes" id="UP001208054">
    <property type="component" value="Unassembled WGS sequence"/>
</dbReference>
<dbReference type="EMBL" id="JAHWBK010000008">
    <property type="protein sequence ID" value="MCV0325370.1"/>
    <property type="molecule type" value="Genomic_DNA"/>
</dbReference>
<protein>
    <submittedName>
        <fullName evidence="1">Immunity 26/phosphotriesterase HocA family protein</fullName>
    </submittedName>
</protein>